<dbReference type="OrthoDB" id="439127at2759"/>
<name>A0A0D8XP64_DICVI</name>
<reference evidence="3" key="2">
    <citation type="journal article" date="2016" name="Sci. Rep.">
        <title>Dictyocaulus viviparus genome, variome and transcriptome elucidate lungworm biology and support future intervention.</title>
        <authorList>
            <person name="McNulty S.N."/>
            <person name="Strube C."/>
            <person name="Rosa B.A."/>
            <person name="Martin J.C."/>
            <person name="Tyagi R."/>
            <person name="Choi Y.J."/>
            <person name="Wang Q."/>
            <person name="Hallsworth Pepin K."/>
            <person name="Zhang X."/>
            <person name="Ozersky P."/>
            <person name="Wilson R.K."/>
            <person name="Sternberg P.W."/>
            <person name="Gasser R.B."/>
            <person name="Mitreva M."/>
        </authorList>
    </citation>
    <scope>NUCLEOTIDE SEQUENCE [LARGE SCALE GENOMIC DNA]</scope>
    <source>
        <strain evidence="3">HannoverDv2000</strain>
    </source>
</reference>
<sequence length="160" mass="18187">MEKMIYSGQMLEFGEYRGNLYGTALHSVRAAQKEGTPLITPHPLALQVLRTPEFMPFIVFIKPPDVATFKNTRAVRPVLPRTSTTASKKCDATRSFTDTEIERIIEGSALLYKQYGHLFDAVIVNEDLEDSFTQLIRLINDLETKPTWVPLSWATNIRLD</sequence>
<dbReference type="InterPro" id="IPR008144">
    <property type="entry name" value="Guanylate_kin-like_dom"/>
</dbReference>
<dbReference type="SUPFAM" id="SSF52540">
    <property type="entry name" value="P-loop containing nucleoside triphosphate hydrolases"/>
    <property type="match status" value="1"/>
</dbReference>
<evidence type="ECO:0000313" key="2">
    <source>
        <dbReference type="EMBL" id="KJH45542.1"/>
    </source>
</evidence>
<dbReference type="InterPro" id="IPR050716">
    <property type="entry name" value="MAGUK"/>
</dbReference>
<keyword evidence="2" id="KW-0418">Kinase</keyword>
<dbReference type="PROSITE" id="PS50052">
    <property type="entry name" value="GUANYLATE_KINASE_2"/>
    <property type="match status" value="1"/>
</dbReference>
<gene>
    <name evidence="2" type="ORF">DICVIV_08420</name>
</gene>
<dbReference type="SMART" id="SM00072">
    <property type="entry name" value="GuKc"/>
    <property type="match status" value="1"/>
</dbReference>
<dbReference type="AlphaFoldDB" id="A0A0D8XP64"/>
<reference evidence="2 3" key="1">
    <citation type="submission" date="2013-11" db="EMBL/GenBank/DDBJ databases">
        <title>Draft genome of the bovine lungworm Dictyocaulus viviparus.</title>
        <authorList>
            <person name="Mitreva M."/>
        </authorList>
    </citation>
    <scope>NUCLEOTIDE SEQUENCE [LARGE SCALE GENOMIC DNA]</scope>
    <source>
        <strain evidence="2 3">HannoverDv2000</strain>
    </source>
</reference>
<evidence type="ECO:0000313" key="3">
    <source>
        <dbReference type="Proteomes" id="UP000053766"/>
    </source>
</evidence>
<dbReference type="PANTHER" id="PTHR23122">
    <property type="entry name" value="MEMBRANE-ASSOCIATED GUANYLATE KINASE MAGUK"/>
    <property type="match status" value="1"/>
</dbReference>
<feature type="domain" description="Guanylate kinase-like" evidence="1">
    <location>
        <begin position="1"/>
        <end position="140"/>
    </location>
</feature>
<dbReference type="STRING" id="29172.A0A0D8XP64"/>
<dbReference type="EMBL" id="KN716402">
    <property type="protein sequence ID" value="KJH45542.1"/>
    <property type="molecule type" value="Genomic_DNA"/>
</dbReference>
<dbReference type="Pfam" id="PF00625">
    <property type="entry name" value="Guanylate_kin"/>
    <property type="match status" value="1"/>
</dbReference>
<dbReference type="InterPro" id="IPR008145">
    <property type="entry name" value="GK/Ca_channel_bsu"/>
</dbReference>
<dbReference type="InterPro" id="IPR027417">
    <property type="entry name" value="P-loop_NTPase"/>
</dbReference>
<proteinExistence type="predicted"/>
<dbReference type="GO" id="GO:0016301">
    <property type="term" value="F:kinase activity"/>
    <property type="evidence" value="ECO:0007669"/>
    <property type="project" value="UniProtKB-KW"/>
</dbReference>
<accession>A0A0D8XP64</accession>
<keyword evidence="3" id="KW-1185">Reference proteome</keyword>
<organism evidence="2 3">
    <name type="scientific">Dictyocaulus viviparus</name>
    <name type="common">Bovine lungworm</name>
    <dbReference type="NCBI Taxonomy" id="29172"/>
    <lineage>
        <taxon>Eukaryota</taxon>
        <taxon>Metazoa</taxon>
        <taxon>Ecdysozoa</taxon>
        <taxon>Nematoda</taxon>
        <taxon>Chromadorea</taxon>
        <taxon>Rhabditida</taxon>
        <taxon>Rhabditina</taxon>
        <taxon>Rhabditomorpha</taxon>
        <taxon>Strongyloidea</taxon>
        <taxon>Metastrongylidae</taxon>
        <taxon>Dictyocaulus</taxon>
    </lineage>
</organism>
<evidence type="ECO:0000259" key="1">
    <source>
        <dbReference type="PROSITE" id="PS50052"/>
    </source>
</evidence>
<protein>
    <submittedName>
        <fullName evidence="2">Guanylate kinase</fullName>
    </submittedName>
</protein>
<dbReference type="Proteomes" id="UP000053766">
    <property type="component" value="Unassembled WGS sequence"/>
</dbReference>
<dbReference type="Gene3D" id="3.40.50.300">
    <property type="entry name" value="P-loop containing nucleotide triphosphate hydrolases"/>
    <property type="match status" value="1"/>
</dbReference>
<keyword evidence="2" id="KW-0808">Transferase</keyword>